<reference evidence="1 2" key="1">
    <citation type="submission" date="2019-03" db="EMBL/GenBank/DDBJ databases">
        <title>Genomic Encyclopedia of Type Strains, Phase IV (KMG-IV): sequencing the most valuable type-strain genomes for metagenomic binning, comparative biology and taxonomic classification.</title>
        <authorList>
            <person name="Goeker M."/>
        </authorList>
    </citation>
    <scope>NUCLEOTIDE SEQUENCE [LARGE SCALE GENOMIC DNA]</scope>
    <source>
        <strain evidence="1 2">DSM 24179</strain>
    </source>
</reference>
<dbReference type="RefSeq" id="WP_132435624.1">
    <property type="nucleotide sequence ID" value="NZ_SLWK01000026.1"/>
</dbReference>
<dbReference type="AlphaFoldDB" id="A0A4R2G3T5"/>
<dbReference type="Proteomes" id="UP000295221">
    <property type="component" value="Unassembled WGS sequence"/>
</dbReference>
<sequence length="346" mass="41171">MLRLYKPIKDDDIFKLHKTLETLVCDVWCKADDKSFEEKLSDDLKSIIAYNCKVGVSFKSEIERIYNIFKGIDEPQKTKIIEAFKQAEQIKQLCDKSTKPLFLSDLHETVANDIKPLFKWCYEDLLEKQKVAGDKLKYYKKLIKQNKFKYCPCCGLIDFESDDDDNEVREAYDHYLPKSEFPFASVSFKNLVPLCYKCNSDRKKAKNPIENDRIAYYPFIDNPDSHSMEINSTFDLDLDENKDLILNNLEIILGGDKLKSDTWNWLFDIEDQYSRKIRRNAQSFLRDLKERYRNKLKLDSQAKFNDFLIEELVLYENDIYYDWRFLKIAIIKHLLTLKNYIAVYEK</sequence>
<evidence type="ECO:0008006" key="3">
    <source>
        <dbReference type="Google" id="ProtNLM"/>
    </source>
</evidence>
<dbReference type="OrthoDB" id="9816185at2"/>
<evidence type="ECO:0000313" key="1">
    <source>
        <dbReference type="EMBL" id="TCO02193.1"/>
    </source>
</evidence>
<comment type="caution">
    <text evidence="1">The sequence shown here is derived from an EMBL/GenBank/DDBJ whole genome shotgun (WGS) entry which is preliminary data.</text>
</comment>
<gene>
    <name evidence="1" type="ORF">EV194_1264</name>
</gene>
<organism evidence="1 2">
    <name type="scientific">Natronoflexus pectinivorans</name>
    <dbReference type="NCBI Taxonomy" id="682526"/>
    <lineage>
        <taxon>Bacteria</taxon>
        <taxon>Pseudomonadati</taxon>
        <taxon>Bacteroidota</taxon>
        <taxon>Bacteroidia</taxon>
        <taxon>Marinilabiliales</taxon>
        <taxon>Marinilabiliaceae</taxon>
        <taxon>Natronoflexus</taxon>
    </lineage>
</organism>
<proteinExistence type="predicted"/>
<accession>A0A4R2G3T5</accession>
<dbReference type="EMBL" id="SLWK01000026">
    <property type="protein sequence ID" value="TCO02193.1"/>
    <property type="molecule type" value="Genomic_DNA"/>
</dbReference>
<dbReference type="Gene3D" id="1.10.30.50">
    <property type="match status" value="1"/>
</dbReference>
<protein>
    <recommendedName>
        <fullName evidence="3">HNH endonuclease</fullName>
    </recommendedName>
</protein>
<keyword evidence="2" id="KW-1185">Reference proteome</keyword>
<evidence type="ECO:0000313" key="2">
    <source>
        <dbReference type="Proteomes" id="UP000295221"/>
    </source>
</evidence>
<name>A0A4R2G3T5_9BACT</name>